<dbReference type="Pfam" id="PF01435">
    <property type="entry name" value="Peptidase_M48"/>
    <property type="match status" value="2"/>
</dbReference>
<dbReference type="GO" id="GO:0046872">
    <property type="term" value="F:metal ion binding"/>
    <property type="evidence" value="ECO:0007669"/>
    <property type="project" value="UniProtKB-KW"/>
</dbReference>
<evidence type="ECO:0000256" key="6">
    <source>
        <dbReference type="ARBA" id="ARBA00022801"/>
    </source>
</evidence>
<dbReference type="EMBL" id="JAOANI010000009">
    <property type="protein sequence ID" value="MCT7357808.1"/>
    <property type="molecule type" value="Genomic_DNA"/>
</dbReference>
<dbReference type="PANTHER" id="PTHR43221">
    <property type="entry name" value="PROTEASE HTPX"/>
    <property type="match status" value="1"/>
</dbReference>
<evidence type="ECO:0000256" key="5">
    <source>
        <dbReference type="ARBA" id="ARBA00022723"/>
    </source>
</evidence>
<keyword evidence="9 11" id="KW-0482">Metalloprotease</keyword>
<keyword evidence="2" id="KW-1003">Cell membrane</keyword>
<keyword evidence="3 11" id="KW-0645">Protease</keyword>
<feature type="domain" description="Peptidase M48" evidence="12">
    <location>
        <begin position="148"/>
        <end position="236"/>
    </location>
</feature>
<keyword evidence="15" id="KW-1185">Reference proteome</keyword>
<reference evidence="14" key="1">
    <citation type="journal article" date="2022" name="Front. Microbiol.">
        <title>Genome-based taxonomic rearrangement of Oceanobacter-related bacteria including the description of Thalassolituus hydrocarbonoclasticus sp. nov. and Thalassolituus pacificus sp. nov. and emended description of the genus Thalassolituus.</title>
        <authorList>
            <person name="Dong C."/>
            <person name="Wei L."/>
            <person name="Wang J."/>
            <person name="Lai Q."/>
            <person name="Huang Z."/>
            <person name="Shao Z."/>
        </authorList>
    </citation>
    <scope>NUCLEOTIDE SEQUENCE</scope>
    <source>
        <strain evidence="14">59MF3M-4</strain>
    </source>
</reference>
<feature type="domain" description="Co-chaperone DjlA N-terminal" evidence="13">
    <location>
        <begin position="292"/>
        <end position="395"/>
    </location>
</feature>
<dbReference type="CDD" id="cd07177">
    <property type="entry name" value="terB_like"/>
    <property type="match status" value="1"/>
</dbReference>
<dbReference type="InterPro" id="IPR029024">
    <property type="entry name" value="TerB-like"/>
</dbReference>
<dbReference type="GO" id="GO:0006508">
    <property type="term" value="P:proteolysis"/>
    <property type="evidence" value="ECO:0007669"/>
    <property type="project" value="UniProtKB-KW"/>
</dbReference>
<keyword evidence="6 11" id="KW-0378">Hydrolase</keyword>
<keyword evidence="7 11" id="KW-0862">Zinc</keyword>
<evidence type="ECO:0000313" key="15">
    <source>
        <dbReference type="Proteomes" id="UP001147830"/>
    </source>
</evidence>
<keyword evidence="4" id="KW-0812">Transmembrane</keyword>
<name>A0A9X2WCB5_9GAMM</name>
<dbReference type="Gene3D" id="1.10.3680.10">
    <property type="entry name" value="TerB-like"/>
    <property type="match status" value="1"/>
</dbReference>
<keyword evidence="10" id="KW-0472">Membrane</keyword>
<dbReference type="InterPro" id="IPR050083">
    <property type="entry name" value="HtpX_protease"/>
</dbReference>
<evidence type="ECO:0000256" key="11">
    <source>
        <dbReference type="RuleBase" id="RU003983"/>
    </source>
</evidence>
<evidence type="ECO:0000256" key="2">
    <source>
        <dbReference type="ARBA" id="ARBA00022475"/>
    </source>
</evidence>
<protein>
    <submittedName>
        <fullName evidence="14">M48 family metallopeptidase</fullName>
    </submittedName>
</protein>
<evidence type="ECO:0000256" key="9">
    <source>
        <dbReference type="ARBA" id="ARBA00023049"/>
    </source>
</evidence>
<evidence type="ECO:0000259" key="13">
    <source>
        <dbReference type="Pfam" id="PF05099"/>
    </source>
</evidence>
<evidence type="ECO:0000256" key="7">
    <source>
        <dbReference type="ARBA" id="ARBA00022833"/>
    </source>
</evidence>
<gene>
    <name evidence="14" type="ORF">NYR02_02075</name>
</gene>
<evidence type="ECO:0000256" key="3">
    <source>
        <dbReference type="ARBA" id="ARBA00022670"/>
    </source>
</evidence>
<dbReference type="InterPro" id="IPR007791">
    <property type="entry name" value="DjlA_N"/>
</dbReference>
<organism evidence="14 15">
    <name type="scientific">Thalassolituus pacificus</name>
    <dbReference type="NCBI Taxonomy" id="2975440"/>
    <lineage>
        <taxon>Bacteria</taxon>
        <taxon>Pseudomonadati</taxon>
        <taxon>Pseudomonadota</taxon>
        <taxon>Gammaproteobacteria</taxon>
        <taxon>Oceanospirillales</taxon>
        <taxon>Oceanospirillaceae</taxon>
        <taxon>Thalassolituus</taxon>
    </lineage>
</organism>
<evidence type="ECO:0000259" key="12">
    <source>
        <dbReference type="Pfam" id="PF01435"/>
    </source>
</evidence>
<dbReference type="Pfam" id="PF05099">
    <property type="entry name" value="TerB"/>
    <property type="match status" value="1"/>
</dbReference>
<comment type="caution">
    <text evidence="14">The sequence shown here is derived from an EMBL/GenBank/DDBJ whole genome shotgun (WGS) entry which is preliminary data.</text>
</comment>
<evidence type="ECO:0000256" key="10">
    <source>
        <dbReference type="ARBA" id="ARBA00023136"/>
    </source>
</evidence>
<dbReference type="GO" id="GO:0005886">
    <property type="term" value="C:plasma membrane"/>
    <property type="evidence" value="ECO:0007669"/>
    <property type="project" value="UniProtKB-SubCell"/>
</dbReference>
<comment type="subcellular location">
    <subcellularLocation>
        <location evidence="1">Cell membrane</location>
        <topology evidence="1">Multi-pass membrane protein</topology>
    </subcellularLocation>
</comment>
<dbReference type="CDD" id="cd07325">
    <property type="entry name" value="M48_Ste24p_like"/>
    <property type="match status" value="1"/>
</dbReference>
<dbReference type="SUPFAM" id="SSF158682">
    <property type="entry name" value="TerB-like"/>
    <property type="match status" value="1"/>
</dbReference>
<dbReference type="PANTHER" id="PTHR43221:SF1">
    <property type="entry name" value="PROTEASE HTPX"/>
    <property type="match status" value="1"/>
</dbReference>
<sequence>MKVEDAIRFQSDLSFFNELLANTKIKVLAEKRIKEAHRDSYRRSLLGHSLRVSPRLAPDLFKYVRKAQEKLELGDKNIEVYIYNSPEPNASCSYTGGDDIILTFSSGLLTSMNEAEISFVVGHELGHALFEHYALPTHGILEAGSLDASDAMKLMSWSRRAEISADRAGLFVCESPKAAISSFLKLSCGVAHPIIEFDLHEYSSQIQDLSELSKNTEDTSHCYSSHPFNPIRVMAVDLYSQSDEFRQLTGQGAGNKKLADVDDSIHKVLAYMEPVSDEEKQALHNQAMFWGGAWVAFADGHLAEEEAENLIAQAGEAIYQEGIQELEQAENPVELAQARFIESSKPLLSLGASNRCAFIQRLVVVARADQNIDDRELEALTEMAKIMKVEPSFVQQILMFLD</sequence>
<dbReference type="Proteomes" id="UP001147830">
    <property type="component" value="Unassembled WGS sequence"/>
</dbReference>
<comment type="cofactor">
    <cofactor evidence="11">
        <name>Zn(2+)</name>
        <dbReference type="ChEBI" id="CHEBI:29105"/>
    </cofactor>
    <text evidence="11">Binds 1 zinc ion per subunit.</text>
</comment>
<comment type="similarity">
    <text evidence="11">Belongs to the peptidase M48 family.</text>
</comment>
<keyword evidence="8" id="KW-1133">Transmembrane helix</keyword>
<evidence type="ECO:0000256" key="4">
    <source>
        <dbReference type="ARBA" id="ARBA00022692"/>
    </source>
</evidence>
<dbReference type="Gene3D" id="3.30.2010.10">
    <property type="entry name" value="Metalloproteases ('zincins'), catalytic domain"/>
    <property type="match status" value="1"/>
</dbReference>
<feature type="domain" description="Peptidase M48" evidence="12">
    <location>
        <begin position="58"/>
        <end position="134"/>
    </location>
</feature>
<dbReference type="GO" id="GO:0004222">
    <property type="term" value="F:metalloendopeptidase activity"/>
    <property type="evidence" value="ECO:0007669"/>
    <property type="project" value="InterPro"/>
</dbReference>
<dbReference type="InterPro" id="IPR001915">
    <property type="entry name" value="Peptidase_M48"/>
</dbReference>
<evidence type="ECO:0000256" key="1">
    <source>
        <dbReference type="ARBA" id="ARBA00004651"/>
    </source>
</evidence>
<dbReference type="AlphaFoldDB" id="A0A9X2WCB5"/>
<evidence type="ECO:0000256" key="8">
    <source>
        <dbReference type="ARBA" id="ARBA00022989"/>
    </source>
</evidence>
<reference evidence="14" key="2">
    <citation type="submission" date="2022-08" db="EMBL/GenBank/DDBJ databases">
        <authorList>
            <person name="Dong C."/>
        </authorList>
    </citation>
    <scope>NUCLEOTIDE SEQUENCE</scope>
    <source>
        <strain evidence="14">59MF3M-4</strain>
    </source>
</reference>
<keyword evidence="5" id="KW-0479">Metal-binding</keyword>
<proteinExistence type="inferred from homology"/>
<dbReference type="RefSeq" id="WP_260974739.1">
    <property type="nucleotide sequence ID" value="NZ_JAOANI010000009.1"/>
</dbReference>
<accession>A0A9X2WCB5</accession>
<evidence type="ECO:0000313" key="14">
    <source>
        <dbReference type="EMBL" id="MCT7357808.1"/>
    </source>
</evidence>